<keyword evidence="1" id="KW-1133">Transmembrane helix</keyword>
<dbReference type="STRING" id="377629.TERTU_2937"/>
<evidence type="ECO:0000259" key="2">
    <source>
        <dbReference type="PROSITE" id="PS50206"/>
    </source>
</evidence>
<name>C5BNE7_TERTT</name>
<dbReference type="SUPFAM" id="SSF52821">
    <property type="entry name" value="Rhodanese/Cell cycle control phosphatase"/>
    <property type="match status" value="1"/>
</dbReference>
<protein>
    <submittedName>
        <fullName evidence="3">Inner membrane protein YgaP</fullName>
    </submittedName>
</protein>
<gene>
    <name evidence="3" type="ordered locus">TERTU_2937</name>
</gene>
<feature type="transmembrane region" description="Helical" evidence="1">
    <location>
        <begin position="123"/>
        <end position="141"/>
    </location>
</feature>
<feature type="transmembrane region" description="Helical" evidence="1">
    <location>
        <begin position="147"/>
        <end position="172"/>
    </location>
</feature>
<dbReference type="KEGG" id="ttu:TERTU_2937"/>
<dbReference type="HOGENOM" id="CLU_107126_0_0_6"/>
<dbReference type="CDD" id="cd00158">
    <property type="entry name" value="RHOD"/>
    <property type="match status" value="1"/>
</dbReference>
<sequence>MTAQRISATNFLSLHNANQLGDSVVLDIRSPAEVQRESIGGCVCLPLQQLDEASLRAQVAAENSCKVYLLCQSGMRADMAVRQLGQLSGIEWVIVDGGLNGIKNAGGAVTRGERNTLPLERQVRIAAGLVIVSGVALGYALNPALYAVSGAVGAGLIFAGITDRCGLAFLLARMPWNT</sequence>
<dbReference type="PROSITE" id="PS50206">
    <property type="entry name" value="RHODANESE_3"/>
    <property type="match status" value="1"/>
</dbReference>
<keyword evidence="4" id="KW-1185">Reference proteome</keyword>
<dbReference type="Pfam" id="PF11127">
    <property type="entry name" value="YgaP-like_TM"/>
    <property type="match status" value="1"/>
</dbReference>
<reference evidence="3 4" key="1">
    <citation type="journal article" date="2009" name="PLoS ONE">
        <title>The complete genome of Teredinibacter turnerae T7901: an intracellular endosymbiont of marine wood-boring bivalves (shipworms).</title>
        <authorList>
            <person name="Yang J.C."/>
            <person name="Madupu R."/>
            <person name="Durkin A.S."/>
            <person name="Ekborg N.A."/>
            <person name="Pedamallu C.S."/>
            <person name="Hostetler J.B."/>
            <person name="Radune D."/>
            <person name="Toms B.S."/>
            <person name="Henrissat B."/>
            <person name="Coutinho P.M."/>
            <person name="Schwarz S."/>
            <person name="Field L."/>
            <person name="Trindade-Silva A.E."/>
            <person name="Soares C.A.G."/>
            <person name="Elshahawi S."/>
            <person name="Hanora A."/>
            <person name="Schmidt E.W."/>
            <person name="Haygood M.G."/>
            <person name="Posfai J."/>
            <person name="Benner J."/>
            <person name="Madinger C."/>
            <person name="Nove J."/>
            <person name="Anton B."/>
            <person name="Chaudhary K."/>
            <person name="Foster J."/>
            <person name="Holman A."/>
            <person name="Kumar S."/>
            <person name="Lessard P.A."/>
            <person name="Luyten Y.A."/>
            <person name="Slatko B."/>
            <person name="Wood N."/>
            <person name="Wu B."/>
            <person name="Teplitski M."/>
            <person name="Mougous J.D."/>
            <person name="Ward N."/>
            <person name="Eisen J.A."/>
            <person name="Badger J.H."/>
            <person name="Distel D.L."/>
        </authorList>
    </citation>
    <scope>NUCLEOTIDE SEQUENCE [LARGE SCALE GENOMIC DNA]</scope>
    <source>
        <strain evidence="4">ATCC 39867 / T7901</strain>
    </source>
</reference>
<evidence type="ECO:0000313" key="3">
    <source>
        <dbReference type="EMBL" id="ACR12113.1"/>
    </source>
</evidence>
<dbReference type="InterPro" id="IPR021309">
    <property type="entry name" value="YgaP-like_TM"/>
</dbReference>
<feature type="domain" description="Rhodanese" evidence="2">
    <location>
        <begin position="19"/>
        <end position="111"/>
    </location>
</feature>
<dbReference type="OrthoDB" id="1445766at2"/>
<dbReference type="AlphaFoldDB" id="C5BNE7"/>
<dbReference type="InterPro" id="IPR001763">
    <property type="entry name" value="Rhodanese-like_dom"/>
</dbReference>
<accession>C5BNE7</accession>
<dbReference type="RefSeq" id="WP_015818225.1">
    <property type="nucleotide sequence ID" value="NC_012997.1"/>
</dbReference>
<proteinExistence type="predicted"/>
<dbReference type="SMART" id="SM00450">
    <property type="entry name" value="RHOD"/>
    <property type="match status" value="1"/>
</dbReference>
<organism evidence="3 4">
    <name type="scientific">Teredinibacter turnerae (strain ATCC 39867 / T7901)</name>
    <dbReference type="NCBI Taxonomy" id="377629"/>
    <lineage>
        <taxon>Bacteria</taxon>
        <taxon>Pseudomonadati</taxon>
        <taxon>Pseudomonadota</taxon>
        <taxon>Gammaproteobacteria</taxon>
        <taxon>Cellvibrionales</taxon>
        <taxon>Cellvibrionaceae</taxon>
        <taxon>Teredinibacter</taxon>
    </lineage>
</organism>
<evidence type="ECO:0000313" key="4">
    <source>
        <dbReference type="Proteomes" id="UP000009080"/>
    </source>
</evidence>
<keyword evidence="1" id="KW-0812">Transmembrane</keyword>
<dbReference type="EMBL" id="CP001614">
    <property type="protein sequence ID" value="ACR12113.1"/>
    <property type="molecule type" value="Genomic_DNA"/>
</dbReference>
<dbReference type="eggNOG" id="COG0607">
    <property type="taxonomic scope" value="Bacteria"/>
</dbReference>
<keyword evidence="1" id="KW-0472">Membrane</keyword>
<dbReference type="Pfam" id="PF00581">
    <property type="entry name" value="Rhodanese"/>
    <property type="match status" value="1"/>
</dbReference>
<dbReference type="InterPro" id="IPR036873">
    <property type="entry name" value="Rhodanese-like_dom_sf"/>
</dbReference>
<dbReference type="Gene3D" id="3.40.250.10">
    <property type="entry name" value="Rhodanese-like domain"/>
    <property type="match status" value="1"/>
</dbReference>
<evidence type="ECO:0000256" key="1">
    <source>
        <dbReference type="SAM" id="Phobius"/>
    </source>
</evidence>
<dbReference type="Gene3D" id="6.10.140.1340">
    <property type="match status" value="1"/>
</dbReference>
<dbReference type="Proteomes" id="UP000009080">
    <property type="component" value="Chromosome"/>
</dbReference>